<comment type="similarity">
    <text evidence="1">Belongs to the carbohydrate kinase PfkB family.</text>
</comment>
<dbReference type="InterPro" id="IPR011611">
    <property type="entry name" value="PfkB_dom"/>
</dbReference>
<organism evidence="5">
    <name type="scientific">marine sediment metagenome</name>
    <dbReference type="NCBI Taxonomy" id="412755"/>
    <lineage>
        <taxon>unclassified sequences</taxon>
        <taxon>metagenomes</taxon>
        <taxon>ecological metagenomes</taxon>
    </lineage>
</organism>
<dbReference type="PANTHER" id="PTHR10584:SF166">
    <property type="entry name" value="RIBOKINASE"/>
    <property type="match status" value="1"/>
</dbReference>
<dbReference type="InterPro" id="IPR002173">
    <property type="entry name" value="Carboh/pur_kinase_PfkB_CS"/>
</dbReference>
<accession>A0A0F9RPH4</accession>
<dbReference type="Pfam" id="PF00294">
    <property type="entry name" value="PfkB"/>
    <property type="match status" value="1"/>
</dbReference>
<dbReference type="PROSITE" id="PS51257">
    <property type="entry name" value="PROKAR_LIPOPROTEIN"/>
    <property type="match status" value="1"/>
</dbReference>
<keyword evidence="2" id="KW-0808">Transferase</keyword>
<reference evidence="5" key="1">
    <citation type="journal article" date="2015" name="Nature">
        <title>Complex archaea that bridge the gap between prokaryotes and eukaryotes.</title>
        <authorList>
            <person name="Spang A."/>
            <person name="Saw J.H."/>
            <person name="Jorgensen S.L."/>
            <person name="Zaremba-Niedzwiedzka K."/>
            <person name="Martijn J."/>
            <person name="Lind A.E."/>
            <person name="van Eijk R."/>
            <person name="Schleper C."/>
            <person name="Guy L."/>
            <person name="Ettema T.J."/>
        </authorList>
    </citation>
    <scope>NUCLEOTIDE SEQUENCE</scope>
</reference>
<dbReference type="PANTHER" id="PTHR10584">
    <property type="entry name" value="SUGAR KINASE"/>
    <property type="match status" value="1"/>
</dbReference>
<dbReference type="GO" id="GO:0016301">
    <property type="term" value="F:kinase activity"/>
    <property type="evidence" value="ECO:0007669"/>
    <property type="project" value="UniProtKB-KW"/>
</dbReference>
<dbReference type="PROSITE" id="PS00584">
    <property type="entry name" value="PFKB_KINASES_2"/>
    <property type="match status" value="1"/>
</dbReference>
<dbReference type="AlphaFoldDB" id="A0A0F9RPH4"/>
<evidence type="ECO:0000256" key="3">
    <source>
        <dbReference type="ARBA" id="ARBA00022777"/>
    </source>
</evidence>
<dbReference type="PROSITE" id="PS00583">
    <property type="entry name" value="PFKB_KINASES_1"/>
    <property type="match status" value="1"/>
</dbReference>
<dbReference type="Gene3D" id="3.40.1190.20">
    <property type="match status" value="1"/>
</dbReference>
<name>A0A0F9RPH4_9ZZZZ</name>
<sequence>MVAQVDRLPLEDDEVFVSDLKLFSGGAAANTAYACGKFGLKTVFVGKLGKNDAFGLKIINDFNDVNVITSLIRYSNEYCTGSAYIVLNKEGDRRIYAHSGAANHLSKNDIVEQELGSTKIIFLSSLKNIEPLIKAAEVGQKYKIPIILNPGMLIIDQGFSKIKELLKKIDILILSKREFQSLFKFEDKDNMDDLIKEKTNHLLNLGLKTLIITMGKDGATVLNFECSELIKPISDNLLRVTDTTGAGDAFSAGFIYAFIKNISYDFEDLKNSVKIGNFVAGRCIQKLGARNGLPNGEELISEFFK</sequence>
<dbReference type="PRINTS" id="PR00990">
    <property type="entry name" value="RIBOKINASE"/>
</dbReference>
<evidence type="ECO:0000313" key="5">
    <source>
        <dbReference type="EMBL" id="KKN19198.1"/>
    </source>
</evidence>
<dbReference type="InterPro" id="IPR029056">
    <property type="entry name" value="Ribokinase-like"/>
</dbReference>
<evidence type="ECO:0000259" key="4">
    <source>
        <dbReference type="Pfam" id="PF00294"/>
    </source>
</evidence>
<evidence type="ECO:0000256" key="1">
    <source>
        <dbReference type="ARBA" id="ARBA00010688"/>
    </source>
</evidence>
<dbReference type="GO" id="GO:0006796">
    <property type="term" value="P:phosphate-containing compound metabolic process"/>
    <property type="evidence" value="ECO:0007669"/>
    <property type="project" value="UniProtKB-ARBA"/>
</dbReference>
<evidence type="ECO:0000256" key="2">
    <source>
        <dbReference type="ARBA" id="ARBA00022679"/>
    </source>
</evidence>
<gene>
    <name evidence="5" type="ORF">LCGC14_0948180</name>
</gene>
<dbReference type="SUPFAM" id="SSF53613">
    <property type="entry name" value="Ribokinase-like"/>
    <property type="match status" value="1"/>
</dbReference>
<protein>
    <recommendedName>
        <fullName evidence="4">Carbohydrate kinase PfkB domain-containing protein</fullName>
    </recommendedName>
</protein>
<dbReference type="InterPro" id="IPR002139">
    <property type="entry name" value="Ribo/fructo_kinase"/>
</dbReference>
<comment type="caution">
    <text evidence="5">The sequence shown here is derived from an EMBL/GenBank/DDBJ whole genome shotgun (WGS) entry which is preliminary data.</text>
</comment>
<proteinExistence type="inferred from homology"/>
<feature type="domain" description="Carbohydrate kinase PfkB" evidence="4">
    <location>
        <begin position="11"/>
        <end position="294"/>
    </location>
</feature>
<dbReference type="EMBL" id="LAZR01003357">
    <property type="protein sequence ID" value="KKN19198.1"/>
    <property type="molecule type" value="Genomic_DNA"/>
</dbReference>
<keyword evidence="3" id="KW-0418">Kinase</keyword>